<reference evidence="4" key="1">
    <citation type="submission" date="2016-10" db="EMBL/GenBank/DDBJ databases">
        <authorList>
            <person name="Varghese N."/>
            <person name="Submissions S."/>
        </authorList>
    </citation>
    <scope>NUCLEOTIDE SEQUENCE [LARGE SCALE GENOMIC DNA]</scope>
    <source>
        <strain evidence="4">DSM 23317</strain>
    </source>
</reference>
<evidence type="ECO:0000256" key="1">
    <source>
        <dbReference type="SAM" id="MobiDB-lite"/>
    </source>
</evidence>
<feature type="compositionally biased region" description="Basic and acidic residues" evidence="1">
    <location>
        <begin position="197"/>
        <end position="208"/>
    </location>
</feature>
<dbReference type="InterPro" id="IPR047740">
    <property type="entry name" value="SMEK_dom"/>
</dbReference>
<dbReference type="OrthoDB" id="9810187at2"/>
<dbReference type="RefSeq" id="WP_090365378.1">
    <property type="nucleotide sequence ID" value="NZ_FNEM01000008.1"/>
</dbReference>
<evidence type="ECO:0000259" key="2">
    <source>
        <dbReference type="Pfam" id="PF21941"/>
    </source>
</evidence>
<dbReference type="Pfam" id="PF21941">
    <property type="entry name" value="SMEK_N"/>
    <property type="match status" value="1"/>
</dbReference>
<accession>A0A1G8U0L1</accession>
<dbReference type="AlphaFoldDB" id="A0A1G8U0L1"/>
<organism evidence="3 4">
    <name type="scientific">Ferrimonas sediminum</name>
    <dbReference type="NCBI Taxonomy" id="718193"/>
    <lineage>
        <taxon>Bacteria</taxon>
        <taxon>Pseudomonadati</taxon>
        <taxon>Pseudomonadota</taxon>
        <taxon>Gammaproteobacteria</taxon>
        <taxon>Alteromonadales</taxon>
        <taxon>Ferrimonadaceae</taxon>
        <taxon>Ferrimonas</taxon>
    </lineage>
</organism>
<evidence type="ECO:0000313" key="4">
    <source>
        <dbReference type="Proteomes" id="UP000199527"/>
    </source>
</evidence>
<feature type="region of interest" description="Disordered" evidence="1">
    <location>
        <begin position="193"/>
        <end position="213"/>
    </location>
</feature>
<protein>
    <recommendedName>
        <fullName evidence="2">SMEK domain-containing protein</fullName>
    </recommendedName>
</protein>
<dbReference type="Proteomes" id="UP000199527">
    <property type="component" value="Unassembled WGS sequence"/>
</dbReference>
<dbReference type="EMBL" id="FNEM01000008">
    <property type="protein sequence ID" value="SDJ47283.1"/>
    <property type="molecule type" value="Genomic_DNA"/>
</dbReference>
<evidence type="ECO:0000313" key="3">
    <source>
        <dbReference type="EMBL" id="SDJ47283.1"/>
    </source>
</evidence>
<gene>
    <name evidence="3" type="ORF">SAMN04488540_108143</name>
</gene>
<feature type="domain" description="SMEK" evidence="2">
    <location>
        <begin position="9"/>
        <end position="146"/>
    </location>
</feature>
<dbReference type="NCBIfam" id="NF033859">
    <property type="entry name" value="SMEK_N"/>
    <property type="match status" value="1"/>
</dbReference>
<name>A0A1G8U0L1_9GAMM</name>
<keyword evidence="4" id="KW-1185">Reference proteome</keyword>
<sequence>MKRAEYIPKISAYLSELSFRVDSNTSANLTDVNLHSENFYCRLLNLIYGYKLSNENELKLNTEAIDLTDTENSIAIQVTSTSALKKTKETVSKFISYQHHKTYERLVILNLVKKSKHRERYIGTDGIFQIDTVNDIWDPGTLVNKITTLDVPVIKEILDLLTIEFGEKQDTLNIPKEVNTIIALIDVLSNQANGDTGKGKSDNPDPNKKINRRFKDHAGSLKTRFVQLYAIYGPMLVQIEESTPTSTPEVLKRSLYLQKHSDQVLTNSNNNPKEALAKLTDEYCSLLYSKGIEYDETAIEFYLVTELTRCNVFPNET</sequence>
<proteinExistence type="predicted"/>